<sequence>MIEEEILLRNQEISNTSTGNNNGSIGNNWYMLALFMIGLFSALAFANTSTRKSLTSMLRYLGIGVKRVPRVIKELKRKGFHFSGLVIPLIYLLGLNYSTFITRKFAYTLMGAISLGYFIWECLRVYVPPVGRFCQRVYGHMMREKEKNGRFNGVLFYLIGTAVSLYMFSPLVAIACSLFLIIGDFCAALVGISYGKTKIGNKSLEGSLAMFAVCFFISLGIFWSCPLVEQLSLYGALSATLVELLNPSFIDDNLTIPCLSGLAIHLIAARLQITIPDPSIMVM</sequence>
<evidence type="ECO:0000313" key="3">
    <source>
        <dbReference type="Proteomes" id="UP000076078"/>
    </source>
</evidence>
<keyword evidence="1" id="KW-1133">Transmembrane helix</keyword>
<protein>
    <recommendedName>
        <fullName evidence="4">Phosphatidate cytidylyltransferase</fullName>
    </recommendedName>
</protein>
<dbReference type="InterPro" id="IPR037997">
    <property type="entry name" value="Dgk1-like"/>
</dbReference>
<feature type="transmembrane region" description="Helical" evidence="1">
    <location>
        <begin position="80"/>
        <end position="99"/>
    </location>
</feature>
<accession>A0A152A9T4</accession>
<dbReference type="Proteomes" id="UP000076078">
    <property type="component" value="Unassembled WGS sequence"/>
</dbReference>
<dbReference type="OMA" id="IGAHIYF"/>
<comment type="caution">
    <text evidence="2">The sequence shown here is derived from an EMBL/GenBank/DDBJ whole genome shotgun (WGS) entry which is preliminary data.</text>
</comment>
<feature type="transmembrane region" description="Helical" evidence="1">
    <location>
        <begin position="105"/>
        <end position="127"/>
    </location>
</feature>
<gene>
    <name evidence="2" type="ORF">DLAC_00458</name>
</gene>
<dbReference type="OrthoDB" id="5673at2759"/>
<dbReference type="PANTHER" id="PTHR31303">
    <property type="entry name" value="CTP-DEPENDENT DIACYLGLYCEROL KINASE 1"/>
    <property type="match status" value="1"/>
</dbReference>
<reference evidence="2 3" key="1">
    <citation type="submission" date="2015-12" db="EMBL/GenBank/DDBJ databases">
        <title>Dictyostelia acquired genes for synthesis and detection of signals that induce cell-type specialization by lateral gene transfer from prokaryotes.</title>
        <authorList>
            <person name="Gloeckner G."/>
            <person name="Schaap P."/>
        </authorList>
    </citation>
    <scope>NUCLEOTIDE SEQUENCE [LARGE SCALE GENOMIC DNA]</scope>
    <source>
        <strain evidence="2 3">TK</strain>
    </source>
</reference>
<dbReference type="PANTHER" id="PTHR31303:SF1">
    <property type="entry name" value="CTP-DEPENDENT DIACYLGLYCEROL KINASE 1"/>
    <property type="match status" value="1"/>
</dbReference>
<dbReference type="AlphaFoldDB" id="A0A152A9T4"/>
<dbReference type="EMBL" id="LODT01000001">
    <property type="protein sequence ID" value="KYR02974.1"/>
    <property type="molecule type" value="Genomic_DNA"/>
</dbReference>
<name>A0A152A9T4_TIELA</name>
<dbReference type="InParanoid" id="A0A152A9T4"/>
<feature type="transmembrane region" description="Helical" evidence="1">
    <location>
        <begin position="172"/>
        <end position="194"/>
    </location>
</feature>
<evidence type="ECO:0000256" key="1">
    <source>
        <dbReference type="SAM" id="Phobius"/>
    </source>
</evidence>
<keyword evidence="3" id="KW-1185">Reference proteome</keyword>
<dbReference type="STRING" id="361077.A0A152A9T4"/>
<feature type="transmembrane region" description="Helical" evidence="1">
    <location>
        <begin position="29"/>
        <end position="49"/>
    </location>
</feature>
<proteinExistence type="predicted"/>
<feature type="transmembrane region" description="Helical" evidence="1">
    <location>
        <begin position="206"/>
        <end position="224"/>
    </location>
</feature>
<evidence type="ECO:0000313" key="2">
    <source>
        <dbReference type="EMBL" id="KYR02974.1"/>
    </source>
</evidence>
<keyword evidence="1" id="KW-0812">Transmembrane</keyword>
<evidence type="ECO:0008006" key="4">
    <source>
        <dbReference type="Google" id="ProtNLM"/>
    </source>
</evidence>
<organism evidence="2 3">
    <name type="scientific">Tieghemostelium lacteum</name>
    <name type="common">Slime mold</name>
    <name type="synonym">Dictyostelium lacteum</name>
    <dbReference type="NCBI Taxonomy" id="361077"/>
    <lineage>
        <taxon>Eukaryota</taxon>
        <taxon>Amoebozoa</taxon>
        <taxon>Evosea</taxon>
        <taxon>Eumycetozoa</taxon>
        <taxon>Dictyostelia</taxon>
        <taxon>Dictyosteliales</taxon>
        <taxon>Raperosteliaceae</taxon>
        <taxon>Tieghemostelium</taxon>
    </lineage>
</organism>
<dbReference type="GO" id="GO:0004143">
    <property type="term" value="F:ATP-dependent diacylglycerol kinase activity"/>
    <property type="evidence" value="ECO:0007669"/>
    <property type="project" value="InterPro"/>
</dbReference>
<keyword evidence="1" id="KW-0472">Membrane</keyword>
<feature type="transmembrane region" description="Helical" evidence="1">
    <location>
        <begin position="148"/>
        <end position="166"/>
    </location>
</feature>